<dbReference type="AlphaFoldDB" id="A0A934R8Q1"/>
<dbReference type="Pfam" id="PF00884">
    <property type="entry name" value="Sulfatase"/>
    <property type="match status" value="1"/>
</dbReference>
<dbReference type="Proteomes" id="UP000658278">
    <property type="component" value="Unassembled WGS sequence"/>
</dbReference>
<dbReference type="SUPFAM" id="SSF53649">
    <property type="entry name" value="Alkaline phosphatase-like"/>
    <property type="match status" value="1"/>
</dbReference>
<name>A0A934R8Q1_9BACT</name>
<keyword evidence="5" id="KW-1185">Reference proteome</keyword>
<protein>
    <submittedName>
        <fullName evidence="4">Sulfatase</fullName>
    </submittedName>
</protein>
<dbReference type="Gene3D" id="3.40.720.10">
    <property type="entry name" value="Alkaline Phosphatase, subunit A"/>
    <property type="match status" value="1"/>
</dbReference>
<dbReference type="InterPro" id="IPR000917">
    <property type="entry name" value="Sulfatase_N"/>
</dbReference>
<dbReference type="PANTHER" id="PTHR42693:SF53">
    <property type="entry name" value="ENDO-4-O-SULFATASE"/>
    <property type="match status" value="1"/>
</dbReference>
<dbReference type="GO" id="GO:0004065">
    <property type="term" value="F:arylsulfatase activity"/>
    <property type="evidence" value="ECO:0007669"/>
    <property type="project" value="TreeGrafter"/>
</dbReference>
<keyword evidence="2" id="KW-0378">Hydrolase</keyword>
<dbReference type="RefSeq" id="WP_200278744.1">
    <property type="nucleotide sequence ID" value="NZ_JAENII010000006.1"/>
</dbReference>
<dbReference type="PANTHER" id="PTHR42693">
    <property type="entry name" value="ARYLSULFATASE FAMILY MEMBER"/>
    <property type="match status" value="1"/>
</dbReference>
<dbReference type="CDD" id="cd16027">
    <property type="entry name" value="SGSH"/>
    <property type="match status" value="1"/>
</dbReference>
<proteinExistence type="inferred from homology"/>
<reference evidence="4" key="1">
    <citation type="submission" date="2021-01" db="EMBL/GenBank/DDBJ databases">
        <title>Modified the classification status of verrucomicrobia.</title>
        <authorList>
            <person name="Feng X."/>
        </authorList>
    </citation>
    <scope>NUCLEOTIDE SEQUENCE</scope>
    <source>
        <strain evidence="4">KCTC 22201</strain>
    </source>
</reference>
<evidence type="ECO:0000256" key="2">
    <source>
        <dbReference type="ARBA" id="ARBA00022801"/>
    </source>
</evidence>
<sequence length="463" mass="51449">MHRLLHALITLALVGLASARPNLLLITVDDMSRDSVGSFGSPIPGITPHIDRLAGEGLSFDQAFVTIAICQPTRAVWMTGRYPHRSGALGFDPISKGIPTLPEALQAGGYHTSLLGKDHHVVPSRHAAFDIIRTQQQFGQGRSPERYAQEITAAIVTAKEAEKPFFIMANAHDPHRPFAGAPSDRYKRFPYPRKFAAKDVPVPGFLPDLPKIREELATYYQSVQRADQVVGAILEALEASGEADNTMVTFMSDHGMPLPFAKSNCYLASTATPWIVRWPAQVKADTRDKTHFISGIDFAPTVLDAAGLPPLAGADGRSIVPLLKGEAQEGRNRVFTVMNRVHSKKEYPIRAINDGDYLYIWNGWSDGETAFRNESMSGFTFKAMKESDNPADRERAKFFEYRCTEELYDLRKDPDCLHNLLNEPGGGWNSRASAMTKALWHWMKDTEDPQIKLFQSQVELALD</sequence>
<comment type="caution">
    <text evidence="4">The sequence shown here is derived from an EMBL/GenBank/DDBJ whole genome shotgun (WGS) entry which is preliminary data.</text>
</comment>
<evidence type="ECO:0000313" key="5">
    <source>
        <dbReference type="Proteomes" id="UP000658278"/>
    </source>
</evidence>
<accession>A0A934R8Q1</accession>
<evidence type="ECO:0000259" key="3">
    <source>
        <dbReference type="Pfam" id="PF00884"/>
    </source>
</evidence>
<gene>
    <name evidence="4" type="ORF">JIN81_09685</name>
</gene>
<evidence type="ECO:0000313" key="4">
    <source>
        <dbReference type="EMBL" id="MBK1827294.1"/>
    </source>
</evidence>
<feature type="domain" description="Sulfatase N-terminal" evidence="3">
    <location>
        <begin position="21"/>
        <end position="307"/>
    </location>
</feature>
<comment type="similarity">
    <text evidence="1">Belongs to the sulfatase family.</text>
</comment>
<dbReference type="EMBL" id="JAENII010000006">
    <property type="protein sequence ID" value="MBK1827294.1"/>
    <property type="molecule type" value="Genomic_DNA"/>
</dbReference>
<dbReference type="InterPro" id="IPR017850">
    <property type="entry name" value="Alkaline_phosphatase_core_sf"/>
</dbReference>
<organism evidence="4 5">
    <name type="scientific">Haloferula rosea</name>
    <dbReference type="NCBI Taxonomy" id="490093"/>
    <lineage>
        <taxon>Bacteria</taxon>
        <taxon>Pseudomonadati</taxon>
        <taxon>Verrucomicrobiota</taxon>
        <taxon>Verrucomicrobiia</taxon>
        <taxon>Verrucomicrobiales</taxon>
        <taxon>Verrucomicrobiaceae</taxon>
        <taxon>Haloferula</taxon>
    </lineage>
</organism>
<evidence type="ECO:0000256" key="1">
    <source>
        <dbReference type="ARBA" id="ARBA00008779"/>
    </source>
</evidence>
<dbReference type="InterPro" id="IPR050738">
    <property type="entry name" value="Sulfatase"/>
</dbReference>